<dbReference type="Pfam" id="PF00005">
    <property type="entry name" value="ABC_tran"/>
    <property type="match status" value="1"/>
</dbReference>
<keyword evidence="6 7" id="KW-0129">CBS domain</keyword>
<comment type="catalytic activity">
    <reaction evidence="8">
        <text>a quaternary ammonium(out) + ATP + H2O = a quaternary ammonium(in) + ADP + phosphate + H(+)</text>
        <dbReference type="Rhea" id="RHEA:11036"/>
        <dbReference type="ChEBI" id="CHEBI:15377"/>
        <dbReference type="ChEBI" id="CHEBI:15378"/>
        <dbReference type="ChEBI" id="CHEBI:30616"/>
        <dbReference type="ChEBI" id="CHEBI:35267"/>
        <dbReference type="ChEBI" id="CHEBI:43474"/>
        <dbReference type="ChEBI" id="CHEBI:456216"/>
    </reaction>
</comment>
<proteinExistence type="inferred from homology"/>
<dbReference type="FunFam" id="3.40.50.300:FF:000425">
    <property type="entry name" value="Probable ABC transporter, ATP-binding subunit"/>
    <property type="match status" value="1"/>
</dbReference>
<evidence type="ECO:0000256" key="7">
    <source>
        <dbReference type="PROSITE-ProRule" id="PRU00703"/>
    </source>
</evidence>
<comment type="subcellular location">
    <subcellularLocation>
        <location evidence="8">Cell inner membrane</location>
        <topology evidence="8">Peripheral membrane protein</topology>
    </subcellularLocation>
</comment>
<keyword evidence="5 8" id="KW-0067">ATP-binding</keyword>
<dbReference type="RefSeq" id="WP_207299585.1">
    <property type="nucleotide sequence ID" value="NZ_CP071444.1"/>
</dbReference>
<comment type="similarity">
    <text evidence="1 8">Belongs to the ABC transporter superfamily.</text>
</comment>
<dbReference type="PROSITE" id="PS50893">
    <property type="entry name" value="ABC_TRANSPORTER_2"/>
    <property type="match status" value="1"/>
</dbReference>
<dbReference type="GO" id="GO:0015418">
    <property type="term" value="F:ABC-type quaternary ammonium compound transporting activity"/>
    <property type="evidence" value="ECO:0007669"/>
    <property type="project" value="UniProtKB-EC"/>
</dbReference>
<feature type="domain" description="CBS" evidence="10">
    <location>
        <begin position="311"/>
        <end position="371"/>
    </location>
</feature>
<dbReference type="PANTHER" id="PTHR43117:SF4">
    <property type="entry name" value="OSMOPROTECTANT IMPORT ATP-BINDING PROTEIN OSMV"/>
    <property type="match status" value="1"/>
</dbReference>
<keyword evidence="8" id="KW-0997">Cell inner membrane</keyword>
<dbReference type="GO" id="GO:0005524">
    <property type="term" value="F:ATP binding"/>
    <property type="evidence" value="ECO:0007669"/>
    <property type="project" value="UniProtKB-UniRule"/>
</dbReference>
<dbReference type="Gene3D" id="3.40.50.300">
    <property type="entry name" value="P-loop containing nucleotide triphosphate hydrolases"/>
    <property type="match status" value="1"/>
</dbReference>
<dbReference type="InterPro" id="IPR005892">
    <property type="entry name" value="Gly-betaine_transp_ATP-bd"/>
</dbReference>
<evidence type="ECO:0000259" key="10">
    <source>
        <dbReference type="PROSITE" id="PS51371"/>
    </source>
</evidence>
<keyword evidence="8" id="KW-1003">Cell membrane</keyword>
<protein>
    <recommendedName>
        <fullName evidence="8">Quaternary amine transport ATP-binding protein</fullName>
        <ecNumber evidence="8">7.6.2.9</ecNumber>
    </recommendedName>
</protein>
<dbReference type="AlphaFoldDB" id="A0A975AHP8"/>
<dbReference type="KEGG" id="alka:J0B03_10665"/>
<dbReference type="InterPro" id="IPR027417">
    <property type="entry name" value="P-loop_NTPase"/>
</dbReference>
<dbReference type="InterPro" id="IPR000644">
    <property type="entry name" value="CBS_dom"/>
</dbReference>
<dbReference type="InterPro" id="IPR003439">
    <property type="entry name" value="ABC_transporter-like_ATP-bd"/>
</dbReference>
<dbReference type="SUPFAM" id="SSF54631">
    <property type="entry name" value="CBS-domain pair"/>
    <property type="match status" value="1"/>
</dbReference>
<evidence type="ECO:0000259" key="9">
    <source>
        <dbReference type="PROSITE" id="PS50893"/>
    </source>
</evidence>
<evidence type="ECO:0000256" key="6">
    <source>
        <dbReference type="ARBA" id="ARBA00023122"/>
    </source>
</evidence>
<dbReference type="Gene3D" id="3.10.580.10">
    <property type="entry name" value="CBS-domain"/>
    <property type="match status" value="1"/>
</dbReference>
<organism evidence="11 12">
    <name type="scientific">Alkalibacter rhizosphaerae</name>
    <dbReference type="NCBI Taxonomy" id="2815577"/>
    <lineage>
        <taxon>Bacteria</taxon>
        <taxon>Bacillati</taxon>
        <taxon>Bacillota</taxon>
        <taxon>Clostridia</taxon>
        <taxon>Eubacteriales</taxon>
        <taxon>Eubacteriaceae</taxon>
        <taxon>Alkalibacter</taxon>
    </lineage>
</organism>
<reference evidence="11" key="1">
    <citation type="submission" date="2021-03" db="EMBL/GenBank/DDBJ databases">
        <title>Alkalibacter marinus sp. nov., isolated from tidal flat sediment.</title>
        <authorList>
            <person name="Namirimu T."/>
            <person name="Yang J.-A."/>
            <person name="Yang S.-H."/>
            <person name="Kim Y.-J."/>
            <person name="Kwon K.K."/>
        </authorList>
    </citation>
    <scope>NUCLEOTIDE SEQUENCE</scope>
    <source>
        <strain evidence="11">ES005</strain>
    </source>
</reference>
<dbReference type="InterPro" id="IPR003593">
    <property type="entry name" value="AAA+_ATPase"/>
</dbReference>
<dbReference type="PANTHER" id="PTHR43117">
    <property type="entry name" value="OSMOPROTECTANT IMPORT ATP-BINDING PROTEIN OSMV"/>
    <property type="match status" value="1"/>
</dbReference>
<evidence type="ECO:0000256" key="2">
    <source>
        <dbReference type="ARBA" id="ARBA00022448"/>
    </source>
</evidence>
<dbReference type="SUPFAM" id="SSF52540">
    <property type="entry name" value="P-loop containing nucleoside triphosphate hydrolases"/>
    <property type="match status" value="1"/>
</dbReference>
<dbReference type="InterPro" id="IPR046342">
    <property type="entry name" value="CBS_dom_sf"/>
</dbReference>
<accession>A0A975AHP8</accession>
<evidence type="ECO:0000256" key="5">
    <source>
        <dbReference type="ARBA" id="ARBA00022840"/>
    </source>
</evidence>
<gene>
    <name evidence="11" type="ORF">J0B03_10665</name>
</gene>
<dbReference type="InterPro" id="IPR017871">
    <property type="entry name" value="ABC_transporter-like_CS"/>
</dbReference>
<dbReference type="EMBL" id="CP071444">
    <property type="protein sequence ID" value="QSX08243.1"/>
    <property type="molecule type" value="Genomic_DNA"/>
</dbReference>
<dbReference type="EC" id="7.6.2.9" evidence="8"/>
<evidence type="ECO:0000256" key="1">
    <source>
        <dbReference type="ARBA" id="ARBA00005417"/>
    </source>
</evidence>
<dbReference type="NCBIfam" id="TIGR01186">
    <property type="entry name" value="proV"/>
    <property type="match status" value="1"/>
</dbReference>
<keyword evidence="12" id="KW-1185">Reference proteome</keyword>
<keyword evidence="3" id="KW-0677">Repeat</keyword>
<dbReference type="GO" id="GO:0016887">
    <property type="term" value="F:ATP hydrolysis activity"/>
    <property type="evidence" value="ECO:0007669"/>
    <property type="project" value="UniProtKB-UniRule"/>
</dbReference>
<evidence type="ECO:0000256" key="8">
    <source>
        <dbReference type="RuleBase" id="RU369116"/>
    </source>
</evidence>
<name>A0A975AHP8_9FIRM</name>
<keyword evidence="4 8" id="KW-0547">Nucleotide-binding</keyword>
<dbReference type="Pfam" id="PF00571">
    <property type="entry name" value="CBS"/>
    <property type="match status" value="1"/>
</dbReference>
<dbReference type="GO" id="GO:0005886">
    <property type="term" value="C:plasma membrane"/>
    <property type="evidence" value="ECO:0007669"/>
    <property type="project" value="UniProtKB-SubCell"/>
</dbReference>
<evidence type="ECO:0000256" key="4">
    <source>
        <dbReference type="ARBA" id="ARBA00022741"/>
    </source>
</evidence>
<evidence type="ECO:0000313" key="12">
    <source>
        <dbReference type="Proteomes" id="UP000663499"/>
    </source>
</evidence>
<keyword evidence="8" id="KW-0472">Membrane</keyword>
<feature type="domain" description="ABC transporter" evidence="9">
    <location>
        <begin position="2"/>
        <end position="237"/>
    </location>
</feature>
<comment type="subunit">
    <text evidence="8">The complex is probably composed of two ATP-binding proteins, two transmembrane proteins and a solute-binding protein.</text>
</comment>
<dbReference type="Proteomes" id="UP000663499">
    <property type="component" value="Chromosome"/>
</dbReference>
<evidence type="ECO:0000256" key="3">
    <source>
        <dbReference type="ARBA" id="ARBA00022737"/>
    </source>
</evidence>
<keyword evidence="2 8" id="KW-0813">Transport</keyword>
<dbReference type="GO" id="GO:0006865">
    <property type="term" value="P:amino acid transport"/>
    <property type="evidence" value="ECO:0007669"/>
    <property type="project" value="UniProtKB-UniRule"/>
</dbReference>
<sequence length="371" mass="41314">MVTFENVQKKYPDGTLAVESMNLEVQKGELVVLIGPSGCGKTTSLKMINRLEESTGGKISINGEDIRSLNPVKLRRGIGYVIQERGLMPHQTVAENIATVPHLLGWKKDRIEKRVDELLEMAGLPKDKYKYRLPSQMSGGQQQRIGVLRALAADPDVVLMDEPFGALDPISRDSLQNELIDIHKKLQKTIIFVTHDINEAIKLADRIVLMRDGKIEQVGSPEELLENPANQFVKDFLGSEQLTQISPDSSVEVLLEEVILGIDISKSINEILELMEDNDVKSAQIVGKKGIWQGSVFLSTLNKAKREGKQMVRDALSVNRKLYIEDATLKDAAQMLVDREAPIPVLDKNNKLLGVVTDNGMARYTISRLIK</sequence>
<dbReference type="GO" id="GO:0031460">
    <property type="term" value="P:glycine betaine transport"/>
    <property type="evidence" value="ECO:0007669"/>
    <property type="project" value="InterPro"/>
</dbReference>
<dbReference type="PROSITE" id="PS51371">
    <property type="entry name" value="CBS"/>
    <property type="match status" value="1"/>
</dbReference>
<dbReference type="PROSITE" id="PS00211">
    <property type="entry name" value="ABC_TRANSPORTER_1"/>
    <property type="match status" value="1"/>
</dbReference>
<evidence type="ECO:0000313" key="11">
    <source>
        <dbReference type="EMBL" id="QSX08243.1"/>
    </source>
</evidence>
<dbReference type="SMART" id="SM00382">
    <property type="entry name" value="AAA"/>
    <property type="match status" value="1"/>
</dbReference>